<evidence type="ECO:0000313" key="3">
    <source>
        <dbReference type="Proteomes" id="UP000051386"/>
    </source>
</evidence>
<evidence type="ECO:0000313" key="2">
    <source>
        <dbReference type="EMBL" id="KRG77842.1"/>
    </source>
</evidence>
<organism evidence="2 3">
    <name type="scientific">Stenotrophomonas chelatiphaga</name>
    <dbReference type="NCBI Taxonomy" id="517011"/>
    <lineage>
        <taxon>Bacteria</taxon>
        <taxon>Pseudomonadati</taxon>
        <taxon>Pseudomonadota</taxon>
        <taxon>Gammaproteobacteria</taxon>
        <taxon>Lysobacterales</taxon>
        <taxon>Lysobacteraceae</taxon>
        <taxon>Stenotrophomonas</taxon>
    </lineage>
</organism>
<evidence type="ECO:0000256" key="1">
    <source>
        <dbReference type="SAM" id="Phobius"/>
    </source>
</evidence>
<feature type="transmembrane region" description="Helical" evidence="1">
    <location>
        <begin position="116"/>
        <end position="136"/>
    </location>
</feature>
<keyword evidence="1" id="KW-1133">Transmembrane helix</keyword>
<reference evidence="2 3" key="1">
    <citation type="submission" date="2015-05" db="EMBL/GenBank/DDBJ databases">
        <title>Genome sequencing and analysis of members of genus Stenotrophomonas.</title>
        <authorList>
            <person name="Patil P.P."/>
            <person name="Midha S."/>
            <person name="Patil P.B."/>
        </authorList>
    </citation>
    <scope>NUCLEOTIDE SEQUENCE [LARGE SCALE GENOMIC DNA]</scope>
    <source>
        <strain evidence="2 3">DSM 21508</strain>
    </source>
</reference>
<proteinExistence type="predicted"/>
<dbReference type="AlphaFoldDB" id="A0A0R0DGJ0"/>
<accession>A0A0R0DGJ0</accession>
<keyword evidence="1" id="KW-0472">Membrane</keyword>
<evidence type="ECO:0008006" key="4">
    <source>
        <dbReference type="Google" id="ProtNLM"/>
    </source>
</evidence>
<feature type="transmembrane region" description="Helical" evidence="1">
    <location>
        <begin position="55"/>
        <end position="76"/>
    </location>
</feature>
<feature type="transmembrane region" description="Helical" evidence="1">
    <location>
        <begin position="88"/>
        <end position="109"/>
    </location>
</feature>
<name>A0A0R0DGJ0_9GAMM</name>
<protein>
    <recommendedName>
        <fullName evidence="4">Transmembrane protein</fullName>
    </recommendedName>
</protein>
<dbReference type="PATRIC" id="fig|517011.3.peg.16"/>
<dbReference type="RefSeq" id="WP_057506664.1">
    <property type="nucleotide sequence ID" value="NZ_LDJK01000001.1"/>
</dbReference>
<keyword evidence="1" id="KW-0812">Transmembrane</keyword>
<dbReference type="Proteomes" id="UP000051386">
    <property type="component" value="Unassembled WGS sequence"/>
</dbReference>
<sequence length="144" mass="14951">MGTFNVPVLVVAAALTAVAALLHLVVIVQGPRGYQWCGAGDRIVAAARSGSRVPAALTCVICGVLLVWAAYALSGAGLIGRLPLLRPMLVAISSVFLLRALLGPFVLVGNGRSARFVWVSSAICLGYGLLFLVGLVQRWDALPA</sequence>
<comment type="caution">
    <text evidence="2">The sequence shown here is derived from an EMBL/GenBank/DDBJ whole genome shotgun (WGS) entry which is preliminary data.</text>
</comment>
<gene>
    <name evidence="2" type="ORF">ABB28_00070</name>
</gene>
<keyword evidence="3" id="KW-1185">Reference proteome</keyword>
<dbReference type="EMBL" id="LDJK01000001">
    <property type="protein sequence ID" value="KRG77842.1"/>
    <property type="molecule type" value="Genomic_DNA"/>
</dbReference>
<feature type="transmembrane region" description="Helical" evidence="1">
    <location>
        <begin position="6"/>
        <end position="28"/>
    </location>
</feature>